<gene>
    <name evidence="1" type="ORF">KEC93_14970</name>
</gene>
<dbReference type="EMBL" id="CP073653">
    <property type="protein sequence ID" value="QUN33288.1"/>
    <property type="molecule type" value="Genomic_DNA"/>
</dbReference>
<sequence>MFTIIGIYVILGKNVYSIRKRIGEYYLGSAEDLAWIIKKTEEEEV</sequence>
<dbReference type="AlphaFoldDB" id="A0AB74VA20"/>
<name>A0AB74VA20_CLOBE</name>
<protein>
    <submittedName>
        <fullName evidence="1">Uncharacterized protein</fullName>
    </submittedName>
</protein>
<evidence type="ECO:0000313" key="1">
    <source>
        <dbReference type="EMBL" id="QUN33288.1"/>
    </source>
</evidence>
<organism evidence="1 2">
    <name type="scientific">Clostridium beijerinckii</name>
    <name type="common">Clostridium MP</name>
    <dbReference type="NCBI Taxonomy" id="1520"/>
    <lineage>
        <taxon>Bacteria</taxon>
        <taxon>Bacillati</taxon>
        <taxon>Bacillota</taxon>
        <taxon>Clostridia</taxon>
        <taxon>Eubacteriales</taxon>
        <taxon>Clostridiaceae</taxon>
        <taxon>Clostridium</taxon>
    </lineage>
</organism>
<dbReference type="Proteomes" id="UP000679373">
    <property type="component" value="Chromosome"/>
</dbReference>
<dbReference type="GeneID" id="66345851"/>
<accession>A0AB74VA20</accession>
<keyword evidence="2" id="KW-1185">Reference proteome</keyword>
<evidence type="ECO:0000313" key="2">
    <source>
        <dbReference type="Proteomes" id="UP000679373"/>
    </source>
</evidence>
<proteinExistence type="predicted"/>
<reference evidence="1" key="1">
    <citation type="submission" date="2021-04" db="EMBL/GenBank/DDBJ databases">
        <title>Complete genome sequence of the type strain Clostridium beijerinckii NRRL B-598.</title>
        <authorList>
            <person name="Sedlar K."/>
            <person name="Branska B."/>
            <person name="Bezdicek M."/>
            <person name="Nykrynova M."/>
            <person name="Lengerova M."/>
            <person name="Skutkova H."/>
            <person name="Patakova P."/>
        </authorList>
    </citation>
    <scope>NUCLEOTIDE SEQUENCE</scope>
    <source>
        <strain evidence="1">DSM 791</strain>
    </source>
</reference>
<dbReference type="RefSeq" id="WP_172462761.1">
    <property type="nucleotide sequence ID" value="NZ_BKAK01000094.1"/>
</dbReference>